<dbReference type="Gene3D" id="3.40.50.1400">
    <property type="match status" value="2"/>
</dbReference>
<reference evidence="3" key="1">
    <citation type="journal article" date="2014" name="Int. J. Syst. Evol. Microbiol.">
        <title>Complete genome sequence of Corynebacterium casei LMG S-19264T (=DSM 44701T), isolated from a smear-ripened cheese.</title>
        <authorList>
            <consortium name="US DOE Joint Genome Institute (JGI-PGF)"/>
            <person name="Walter F."/>
            <person name="Albersmeier A."/>
            <person name="Kalinowski J."/>
            <person name="Ruckert C."/>
        </authorList>
    </citation>
    <scope>NUCLEOTIDE SEQUENCE</scope>
    <source>
        <strain evidence="3">JCM 14719</strain>
    </source>
</reference>
<sequence length="264" mass="28702">MTAGGMRPGLLLIAHGSRDEAWVRLVDAALDRLRAAFPGVPAAAGYLELVDGRLIPDGVRELERQGVTDIVAVPLFVSSGSTHLDEIAWALGLKDEPELETDLTRVDTACRVHLCPPMDDHPLIAAIVVERARALAKDPAREALVLVGHGSEHPGFRERWESLLDRLTRHVGQAVGFGAATYATFHPDTLRDRVAEAAEGHRVVVVPLFLSAGYFTRTVIPQKLSGLPCTYSGETYLPHENVYRWLEETARQGLAKAAAPSLRG</sequence>
<accession>A0A8J3FCE2</accession>
<dbReference type="InterPro" id="IPR002762">
    <property type="entry name" value="CbiX-like"/>
</dbReference>
<dbReference type="PANTHER" id="PTHR33542:SF3">
    <property type="entry name" value="SIROHYDROCHLORIN FERROCHELATASE, CHLOROPLASTIC"/>
    <property type="match status" value="1"/>
</dbReference>
<evidence type="ECO:0000256" key="2">
    <source>
        <dbReference type="ARBA" id="ARBA00023239"/>
    </source>
</evidence>
<reference evidence="3" key="2">
    <citation type="submission" date="2020-09" db="EMBL/GenBank/DDBJ databases">
        <authorList>
            <person name="Sun Q."/>
            <person name="Ohkuma M."/>
        </authorList>
    </citation>
    <scope>NUCLEOTIDE SEQUENCE</scope>
    <source>
        <strain evidence="3">JCM 14719</strain>
    </source>
</reference>
<dbReference type="Pfam" id="PF01903">
    <property type="entry name" value="CbiX"/>
    <property type="match status" value="2"/>
</dbReference>
<dbReference type="PANTHER" id="PTHR33542">
    <property type="entry name" value="SIROHYDROCHLORIN FERROCHELATASE, CHLOROPLASTIC"/>
    <property type="match status" value="1"/>
</dbReference>
<dbReference type="GO" id="GO:0016829">
    <property type="term" value="F:lyase activity"/>
    <property type="evidence" value="ECO:0007669"/>
    <property type="project" value="UniProtKB-KW"/>
</dbReference>
<keyword evidence="4" id="KW-1185">Reference proteome</keyword>
<comment type="caution">
    <text evidence="3">The sequence shown here is derived from an EMBL/GenBank/DDBJ whole genome shotgun (WGS) entry which is preliminary data.</text>
</comment>
<proteinExistence type="predicted"/>
<dbReference type="AlphaFoldDB" id="A0A8J3FCE2"/>
<keyword evidence="2" id="KW-0456">Lyase</keyword>
<keyword evidence="1" id="KW-0479">Metal-binding</keyword>
<evidence type="ECO:0000256" key="1">
    <source>
        <dbReference type="ARBA" id="ARBA00022723"/>
    </source>
</evidence>
<dbReference type="RefSeq" id="WP_229725830.1">
    <property type="nucleotide sequence ID" value="NZ_BMOF01000047.1"/>
</dbReference>
<evidence type="ECO:0000313" key="3">
    <source>
        <dbReference type="EMBL" id="GGK05507.1"/>
    </source>
</evidence>
<dbReference type="CDD" id="cd03416">
    <property type="entry name" value="CbiX_SirB_N"/>
    <property type="match status" value="1"/>
</dbReference>
<organism evidence="3 4">
    <name type="scientific">Calditerricola satsumensis</name>
    <dbReference type="NCBI Taxonomy" id="373054"/>
    <lineage>
        <taxon>Bacteria</taxon>
        <taxon>Bacillati</taxon>
        <taxon>Bacillota</taxon>
        <taxon>Bacilli</taxon>
        <taxon>Bacillales</taxon>
        <taxon>Bacillaceae</taxon>
        <taxon>Calditerricola</taxon>
    </lineage>
</organism>
<dbReference type="EMBL" id="BMOF01000047">
    <property type="protein sequence ID" value="GGK05507.1"/>
    <property type="molecule type" value="Genomic_DNA"/>
</dbReference>
<gene>
    <name evidence="3" type="ORF">GCM10007043_19440</name>
</gene>
<dbReference type="Proteomes" id="UP000637720">
    <property type="component" value="Unassembled WGS sequence"/>
</dbReference>
<name>A0A8J3FCE2_9BACI</name>
<evidence type="ECO:0000313" key="4">
    <source>
        <dbReference type="Proteomes" id="UP000637720"/>
    </source>
</evidence>
<dbReference type="GO" id="GO:0046872">
    <property type="term" value="F:metal ion binding"/>
    <property type="evidence" value="ECO:0007669"/>
    <property type="project" value="UniProtKB-KW"/>
</dbReference>
<protein>
    <recommendedName>
        <fullName evidence="5">Cobalamin biosynthesis protein CbiX</fullName>
    </recommendedName>
</protein>
<dbReference type="InterPro" id="IPR050963">
    <property type="entry name" value="Sirohydro_Cobaltochel/CbiX"/>
</dbReference>
<dbReference type="SUPFAM" id="SSF53800">
    <property type="entry name" value="Chelatase"/>
    <property type="match status" value="1"/>
</dbReference>
<evidence type="ECO:0008006" key="5">
    <source>
        <dbReference type="Google" id="ProtNLM"/>
    </source>
</evidence>